<organism evidence="1 2">
    <name type="scientific">Salegentibacter mishustinae</name>
    <dbReference type="NCBI Taxonomy" id="270918"/>
    <lineage>
        <taxon>Bacteria</taxon>
        <taxon>Pseudomonadati</taxon>
        <taxon>Bacteroidota</taxon>
        <taxon>Flavobacteriia</taxon>
        <taxon>Flavobacteriales</taxon>
        <taxon>Flavobacteriaceae</taxon>
        <taxon>Salegentibacter</taxon>
    </lineage>
</organism>
<dbReference type="Proteomes" id="UP000051643">
    <property type="component" value="Unassembled WGS sequence"/>
</dbReference>
<dbReference type="STRING" id="270918.APR42_13605"/>
<keyword evidence="2" id="KW-1185">Reference proteome</keyword>
<proteinExistence type="predicted"/>
<comment type="caution">
    <text evidence="1">The sequence shown here is derived from an EMBL/GenBank/DDBJ whole genome shotgun (WGS) entry which is preliminary data.</text>
</comment>
<sequence length="107" mass="12295">MLVERHDYETVSQAINGLATRGYTTDFKLEPEKDKIVDTARSLELSPEEFEIDEIYRFEGMTDPGDEMIVYAISSHNHKIKGVLVNAFGTYSDSNTYNIVKRLHKHL</sequence>
<accession>A0A0Q9ZNW3</accession>
<dbReference type="RefSeq" id="WP_057480824.1">
    <property type="nucleotide sequence ID" value="NZ_BMWR01000006.1"/>
</dbReference>
<dbReference type="AlphaFoldDB" id="A0A0Q9ZNW3"/>
<evidence type="ECO:0000313" key="1">
    <source>
        <dbReference type="EMBL" id="KRG30216.1"/>
    </source>
</evidence>
<dbReference type="OrthoDB" id="8418771at2"/>
<gene>
    <name evidence="1" type="ORF">APR42_13605</name>
</gene>
<dbReference type="EMBL" id="LKTP01000002">
    <property type="protein sequence ID" value="KRG30216.1"/>
    <property type="molecule type" value="Genomic_DNA"/>
</dbReference>
<name>A0A0Q9ZNW3_9FLAO</name>
<reference evidence="1" key="1">
    <citation type="submission" date="2015-10" db="EMBL/GenBank/DDBJ databases">
        <title>Draft genome sequence of Salegentibacter mishustinae KCTC 12263.</title>
        <authorList>
            <person name="Lin W."/>
            <person name="Zheng Q."/>
        </authorList>
    </citation>
    <scope>NUCLEOTIDE SEQUENCE [LARGE SCALE GENOMIC DNA]</scope>
    <source>
        <strain evidence="1">KCTC 12263</strain>
    </source>
</reference>
<evidence type="ECO:0000313" key="2">
    <source>
        <dbReference type="Proteomes" id="UP000051643"/>
    </source>
</evidence>
<protein>
    <submittedName>
        <fullName evidence="1">Phosphoribosylpyrophosphate synthetase</fullName>
    </submittedName>
</protein>